<dbReference type="EMBL" id="CP071091">
    <property type="protein sequence ID" value="QSQ14037.1"/>
    <property type="molecule type" value="Genomic_DNA"/>
</dbReference>
<dbReference type="CDD" id="cd22231">
    <property type="entry name" value="RHH_NikR_HicB-like"/>
    <property type="match status" value="1"/>
</dbReference>
<dbReference type="Gene3D" id="1.10.1220.10">
    <property type="entry name" value="Met repressor-like"/>
    <property type="match status" value="1"/>
</dbReference>
<reference evidence="1 2" key="1">
    <citation type="submission" date="2021-02" db="EMBL/GenBank/DDBJ databases">
        <title>De Novo genome assembly of isolated myxobacteria.</title>
        <authorList>
            <person name="Stevens D.C."/>
        </authorList>
    </citation>
    <scope>NUCLEOTIDE SEQUENCE [LARGE SCALE GENOMIC DNA]</scope>
    <source>
        <strain evidence="1 2">SCHIC003</strain>
    </source>
</reference>
<accession>A0ABX7N5H0</accession>
<name>A0ABX7N5H0_9BACT</name>
<dbReference type="InterPro" id="IPR010985">
    <property type="entry name" value="Ribbon_hlx_hlx"/>
</dbReference>
<dbReference type="InterPro" id="IPR013321">
    <property type="entry name" value="Arc_rbn_hlx_hlx"/>
</dbReference>
<proteinExistence type="predicted"/>
<keyword evidence="2" id="KW-1185">Reference proteome</keyword>
<sequence length="53" mass="5937">MTVSLPIWLVDRLDQLAEALGYRGRSELVTKALEGALPELEQMAERVEPKGKK</sequence>
<organism evidence="1 2">
    <name type="scientific">Myxococcus landrumensis</name>
    <dbReference type="NCBI Taxonomy" id="2813577"/>
    <lineage>
        <taxon>Bacteria</taxon>
        <taxon>Pseudomonadati</taxon>
        <taxon>Myxococcota</taxon>
        <taxon>Myxococcia</taxon>
        <taxon>Myxococcales</taxon>
        <taxon>Cystobacterineae</taxon>
        <taxon>Myxococcaceae</taxon>
        <taxon>Myxococcus</taxon>
    </lineage>
</organism>
<protein>
    <submittedName>
        <fullName evidence="1">Ribbon-helix-helix protein, CopG family</fullName>
    </submittedName>
</protein>
<dbReference type="Proteomes" id="UP000663090">
    <property type="component" value="Chromosome"/>
</dbReference>
<dbReference type="SUPFAM" id="SSF47598">
    <property type="entry name" value="Ribbon-helix-helix"/>
    <property type="match status" value="1"/>
</dbReference>
<evidence type="ECO:0000313" key="2">
    <source>
        <dbReference type="Proteomes" id="UP000663090"/>
    </source>
</evidence>
<gene>
    <name evidence="1" type="ORF">JY572_37945</name>
</gene>
<evidence type="ECO:0000313" key="1">
    <source>
        <dbReference type="EMBL" id="QSQ14037.1"/>
    </source>
</evidence>